<keyword evidence="3" id="KW-1185">Reference proteome</keyword>
<feature type="domain" description="Terminase large subunit-like ATPase" evidence="1">
    <location>
        <begin position="81"/>
        <end position="236"/>
    </location>
</feature>
<organism evidence="2 3">
    <name type="scientific">Mesorhizobium retamae</name>
    <dbReference type="NCBI Taxonomy" id="2912854"/>
    <lineage>
        <taxon>Bacteria</taxon>
        <taxon>Pseudomonadati</taxon>
        <taxon>Pseudomonadota</taxon>
        <taxon>Alphaproteobacteria</taxon>
        <taxon>Hyphomicrobiales</taxon>
        <taxon>Phyllobacteriaceae</taxon>
        <taxon>Mesorhizobium</taxon>
    </lineage>
</organism>
<dbReference type="InterPro" id="IPR005021">
    <property type="entry name" value="Terminase_largesu-like"/>
</dbReference>
<dbReference type="EMBL" id="JAKREW010000045">
    <property type="protein sequence ID" value="MCG7508515.1"/>
    <property type="molecule type" value="Genomic_DNA"/>
</dbReference>
<gene>
    <name evidence="2" type="ORF">L4923_26085</name>
</gene>
<dbReference type="InterPro" id="IPR046461">
    <property type="entry name" value="TerL_ATPase"/>
</dbReference>
<accession>A0ABS9QMD7</accession>
<dbReference type="InterPro" id="IPR027417">
    <property type="entry name" value="P-loop_NTPase"/>
</dbReference>
<protein>
    <submittedName>
        <fullName evidence="2">Terminase large subunit</fullName>
    </submittedName>
</protein>
<reference evidence="2 3" key="1">
    <citation type="submission" date="2022-02" db="EMBL/GenBank/DDBJ databases">
        <title>Draft genome sequence of Mezorhizobium retamae strain IRAMC:0171 isolated from Retama raetam nodules.</title>
        <authorList>
            <person name="Bengaied R."/>
            <person name="Sbissi I."/>
            <person name="Huber K."/>
            <person name="Ghodbane F."/>
            <person name="Nouioui I."/>
            <person name="Tarhouni M."/>
            <person name="Gtari M."/>
        </authorList>
    </citation>
    <scope>NUCLEOTIDE SEQUENCE [LARGE SCALE GENOMIC DNA]</scope>
    <source>
        <strain evidence="2 3">IRAMC:0171</strain>
    </source>
</reference>
<comment type="caution">
    <text evidence="2">The sequence shown here is derived from an EMBL/GenBank/DDBJ whole genome shotgun (WGS) entry which is preliminary data.</text>
</comment>
<proteinExistence type="predicted"/>
<dbReference type="RefSeq" id="WP_239370027.1">
    <property type="nucleotide sequence ID" value="NZ_JAKREW010000045.1"/>
</dbReference>
<dbReference type="PANTHER" id="PTHR41287:SF1">
    <property type="entry name" value="PROTEIN YMFN"/>
    <property type="match status" value="1"/>
</dbReference>
<evidence type="ECO:0000313" key="2">
    <source>
        <dbReference type="EMBL" id="MCG7508515.1"/>
    </source>
</evidence>
<dbReference type="Gene3D" id="3.40.50.300">
    <property type="entry name" value="P-loop containing nucleotide triphosphate hydrolases"/>
    <property type="match status" value="1"/>
</dbReference>
<dbReference type="PANTHER" id="PTHR41287">
    <property type="match status" value="1"/>
</dbReference>
<sequence length="577" mass="64038">MIEWSTACPDWRERILARQSLIPFEPLFPDEAEEALEVFKALRVVDLPGCPTFGECCDEWVFDFVRAIFGAYDHYGVAGQGKATRLIEEFFLLISKKNTKSTTAAGIMVTALVRNWRRSAELNILAPTIEIAKNSFEPARDMVIANRDFDDGALFDLLHIQENLRTITHRRTNAKLKVVAADTETVGGKKSAFNLIDEIWLFGKRDGAGAMLQEATGGIISRPEGFTIYLSTQSDEPPAGVFKEKLAYARDVRDGIIEDPRFLPVLYEYPPEMIEAEEHLNPATFYVPNPNIGRSVRQDWLENKLRALQRGEGDEGEDFQTFLAKFLNVEIGLRNRRDRWAGADYWVEASEPGLTLESLIERCEVATIGIDGGGLDDLLGFAVIGRERGTRRWLVWCKVWAHPIVLKRRKEIAEQLRDFEKDGDLVFCATPTQDLEEVVAICCKVRDAGLLPEKAGIGVDKLGLPALVDSLIAADFRTDEEGGTVTGIGQGGFLNDVLIGVARKLADGSLKHAGQAVLQWAVSNAKEILKGSARAVTKQTSGTAKIDPFIAMLNAAKLMSRNPEAYRKKKATVRILG</sequence>
<evidence type="ECO:0000259" key="1">
    <source>
        <dbReference type="Pfam" id="PF03354"/>
    </source>
</evidence>
<dbReference type="Proteomes" id="UP001201701">
    <property type="component" value="Unassembled WGS sequence"/>
</dbReference>
<dbReference type="Pfam" id="PF03354">
    <property type="entry name" value="TerL_ATPase"/>
    <property type="match status" value="1"/>
</dbReference>
<name>A0ABS9QMD7_9HYPH</name>
<evidence type="ECO:0000313" key="3">
    <source>
        <dbReference type="Proteomes" id="UP001201701"/>
    </source>
</evidence>